<evidence type="ECO:0000256" key="3">
    <source>
        <dbReference type="ARBA" id="ARBA00022692"/>
    </source>
</evidence>
<feature type="transmembrane region" description="Helical" evidence="6">
    <location>
        <begin position="21"/>
        <end position="40"/>
    </location>
</feature>
<evidence type="ECO:0000313" key="8">
    <source>
        <dbReference type="Proteomes" id="UP000615760"/>
    </source>
</evidence>
<dbReference type="EMBL" id="BMJE01000004">
    <property type="protein sequence ID" value="GGB77466.1"/>
    <property type="molecule type" value="Genomic_DNA"/>
</dbReference>
<evidence type="ECO:0000313" key="7">
    <source>
        <dbReference type="EMBL" id="GGB77466.1"/>
    </source>
</evidence>
<dbReference type="Proteomes" id="UP000615760">
    <property type="component" value="Unassembled WGS sequence"/>
</dbReference>
<feature type="transmembrane region" description="Helical" evidence="6">
    <location>
        <begin position="127"/>
        <end position="149"/>
    </location>
</feature>
<feature type="transmembrane region" description="Helical" evidence="6">
    <location>
        <begin position="397"/>
        <end position="417"/>
    </location>
</feature>
<feature type="transmembrane region" description="Helical" evidence="6">
    <location>
        <begin position="103"/>
        <end position="121"/>
    </location>
</feature>
<feature type="transmembrane region" description="Helical" evidence="6">
    <location>
        <begin position="52"/>
        <end position="73"/>
    </location>
</feature>
<protein>
    <submittedName>
        <fullName evidence="7">Teichoic acid transporter</fullName>
    </submittedName>
</protein>
<name>A0ABQ1JTX9_9FLAO</name>
<proteinExistence type="predicted"/>
<organism evidence="7 8">
    <name type="scientific">Flavobacterium suaedae</name>
    <dbReference type="NCBI Taxonomy" id="1767027"/>
    <lineage>
        <taxon>Bacteria</taxon>
        <taxon>Pseudomonadati</taxon>
        <taxon>Bacteroidota</taxon>
        <taxon>Flavobacteriia</taxon>
        <taxon>Flavobacteriales</taxon>
        <taxon>Flavobacteriaceae</taxon>
        <taxon>Flavobacterium</taxon>
    </lineage>
</organism>
<evidence type="ECO:0000256" key="5">
    <source>
        <dbReference type="ARBA" id="ARBA00023136"/>
    </source>
</evidence>
<accession>A0ABQ1JTX9</accession>
<feature type="transmembrane region" description="Helical" evidence="6">
    <location>
        <begin position="182"/>
        <end position="204"/>
    </location>
</feature>
<keyword evidence="3 6" id="KW-0812">Transmembrane</keyword>
<feature type="transmembrane region" description="Helical" evidence="6">
    <location>
        <begin position="306"/>
        <end position="326"/>
    </location>
</feature>
<reference evidence="8" key="1">
    <citation type="journal article" date="2019" name="Int. J. Syst. Evol. Microbiol.">
        <title>The Global Catalogue of Microorganisms (GCM) 10K type strain sequencing project: providing services to taxonomists for standard genome sequencing and annotation.</title>
        <authorList>
            <consortium name="The Broad Institute Genomics Platform"/>
            <consortium name="The Broad Institute Genome Sequencing Center for Infectious Disease"/>
            <person name="Wu L."/>
            <person name="Ma J."/>
        </authorList>
    </citation>
    <scope>NUCLEOTIDE SEQUENCE [LARGE SCALE GENOMIC DNA]</scope>
    <source>
        <strain evidence="8">CGMCC 1.15461</strain>
    </source>
</reference>
<evidence type="ECO:0000256" key="1">
    <source>
        <dbReference type="ARBA" id="ARBA00004651"/>
    </source>
</evidence>
<dbReference type="InterPro" id="IPR002797">
    <property type="entry name" value="Polysacc_synth"/>
</dbReference>
<sequence>MIKKLIHKLINSEDKKTVVKNFFSLSVLQGLNLLLPLFTYPYLVRVLNEEEYGLILLAAVVIYYFQIFTEYSFNMTATKEISLNADNEQKLHEIFNDVFSTKIFLLVVSFIAFCLMLYLVPFFNENWLVYMLTFGNVVGLALFPVWFFQGIQKMKYITYINFFSKIVFTGAIFLFVKQPEDYWLAPLFTACGYILAGIISLIYVRKLFKIPFKRQPFKKIKKQIILGRYLFLSELKISLFTNTNTLLLGFISGKVTVGYFVSAEKLARAIGNICVPLSLALFPHISKNILKDKEGTYKDIVKISKVGTLLFLAILIPTFIFADWIIDIIYGDKMQNSVLIFRILLFIPISTFIDNMFGKQILLTLGKDNLYFKVISAAVVLNIMLNLFLTFKYDYKGTAVALLLTHIFINIGMYWYARREINKKITG</sequence>
<dbReference type="PANTHER" id="PTHR30250:SF11">
    <property type="entry name" value="O-ANTIGEN TRANSPORTER-RELATED"/>
    <property type="match status" value="1"/>
</dbReference>
<feature type="transmembrane region" description="Helical" evidence="6">
    <location>
        <begin position="266"/>
        <end position="285"/>
    </location>
</feature>
<feature type="transmembrane region" description="Helical" evidence="6">
    <location>
        <begin position="225"/>
        <end position="251"/>
    </location>
</feature>
<evidence type="ECO:0000256" key="2">
    <source>
        <dbReference type="ARBA" id="ARBA00022475"/>
    </source>
</evidence>
<evidence type="ECO:0000256" key="4">
    <source>
        <dbReference type="ARBA" id="ARBA00022989"/>
    </source>
</evidence>
<dbReference type="Pfam" id="PF01943">
    <property type="entry name" value="Polysacc_synt"/>
    <property type="match status" value="1"/>
</dbReference>
<keyword evidence="8" id="KW-1185">Reference proteome</keyword>
<comment type="subcellular location">
    <subcellularLocation>
        <location evidence="1">Cell membrane</location>
        <topology evidence="1">Multi-pass membrane protein</topology>
    </subcellularLocation>
</comment>
<dbReference type="RefSeq" id="WP_188620841.1">
    <property type="nucleotide sequence ID" value="NZ_BMJE01000004.1"/>
</dbReference>
<keyword evidence="2" id="KW-1003">Cell membrane</keyword>
<dbReference type="InterPro" id="IPR050833">
    <property type="entry name" value="Poly_Biosynth_Transport"/>
</dbReference>
<keyword evidence="5 6" id="KW-0472">Membrane</keyword>
<dbReference type="PANTHER" id="PTHR30250">
    <property type="entry name" value="PST FAMILY PREDICTED COLANIC ACID TRANSPORTER"/>
    <property type="match status" value="1"/>
</dbReference>
<feature type="transmembrane region" description="Helical" evidence="6">
    <location>
        <begin position="156"/>
        <end position="176"/>
    </location>
</feature>
<feature type="transmembrane region" description="Helical" evidence="6">
    <location>
        <begin position="370"/>
        <end position="391"/>
    </location>
</feature>
<keyword evidence="4 6" id="KW-1133">Transmembrane helix</keyword>
<feature type="transmembrane region" description="Helical" evidence="6">
    <location>
        <begin position="338"/>
        <end position="358"/>
    </location>
</feature>
<dbReference type="CDD" id="cd13128">
    <property type="entry name" value="MATE_Wzx_like"/>
    <property type="match status" value="1"/>
</dbReference>
<gene>
    <name evidence="7" type="ORF">GCM10007424_16920</name>
</gene>
<evidence type="ECO:0000256" key="6">
    <source>
        <dbReference type="SAM" id="Phobius"/>
    </source>
</evidence>
<comment type="caution">
    <text evidence="7">The sequence shown here is derived from an EMBL/GenBank/DDBJ whole genome shotgun (WGS) entry which is preliminary data.</text>
</comment>